<dbReference type="EMBL" id="JAOYFB010000036">
    <property type="protein sequence ID" value="KAK4019629.1"/>
    <property type="molecule type" value="Genomic_DNA"/>
</dbReference>
<dbReference type="Gene3D" id="1.10.167.10">
    <property type="entry name" value="Regulator of G-protein Signalling 4, domain 2"/>
    <property type="match status" value="1"/>
</dbReference>
<dbReference type="Pfam" id="PF00615">
    <property type="entry name" value="RGS"/>
    <property type="match status" value="1"/>
</dbReference>
<dbReference type="PANTHER" id="PTHR10845">
    <property type="entry name" value="REGULATOR OF G PROTEIN SIGNALING"/>
    <property type="match status" value="1"/>
</dbReference>
<dbReference type="PRINTS" id="PR01301">
    <property type="entry name" value="RGSPROTEIN"/>
</dbReference>
<protein>
    <recommendedName>
        <fullName evidence="1">RGS domain-containing protein</fullName>
    </recommendedName>
</protein>
<sequence>MIHTRDIHHRGESLRNTKNVLESLNLTLAGAAKATHISDNSQQNTKFFFQYFKRSEMRLRLGFLRRRSTESALSARPSPEEARKWSESFSALMASKYGAALYRAFLLREFSNENLEFWLACEEYKNSKPQKLSARAQKIYNDFVAVQATKEVNLDAETRIITLTNVQSNNPDLHAFDRAQRRIQHMMERDSYLRFLQSELFLELVHPERYPASSGDVSDKPSSAP</sequence>
<dbReference type="Gene3D" id="1.10.196.10">
    <property type="match status" value="1"/>
</dbReference>
<feature type="domain" description="RGS" evidence="1">
    <location>
        <begin position="88"/>
        <end position="205"/>
    </location>
</feature>
<organism evidence="2 3">
    <name type="scientific">Daphnia magna</name>
    <dbReference type="NCBI Taxonomy" id="35525"/>
    <lineage>
        <taxon>Eukaryota</taxon>
        <taxon>Metazoa</taxon>
        <taxon>Ecdysozoa</taxon>
        <taxon>Arthropoda</taxon>
        <taxon>Crustacea</taxon>
        <taxon>Branchiopoda</taxon>
        <taxon>Diplostraca</taxon>
        <taxon>Cladocera</taxon>
        <taxon>Anomopoda</taxon>
        <taxon>Daphniidae</taxon>
        <taxon>Daphnia</taxon>
    </lineage>
</organism>
<evidence type="ECO:0000313" key="2">
    <source>
        <dbReference type="EMBL" id="KAK4019629.1"/>
    </source>
</evidence>
<dbReference type="InterPro" id="IPR044926">
    <property type="entry name" value="RGS_subdomain_2"/>
</dbReference>
<dbReference type="PANTHER" id="PTHR10845:SF259">
    <property type="entry name" value="RGS DOMAIN-CONTAINING PROTEIN-RELATED"/>
    <property type="match status" value="1"/>
</dbReference>
<dbReference type="SMART" id="SM00315">
    <property type="entry name" value="RGS"/>
    <property type="match status" value="1"/>
</dbReference>
<name>A0ABR0A3R0_9CRUS</name>
<dbReference type="SUPFAM" id="SSF48097">
    <property type="entry name" value="Regulator of G-protein signaling, RGS"/>
    <property type="match status" value="1"/>
</dbReference>
<evidence type="ECO:0000313" key="3">
    <source>
        <dbReference type="Proteomes" id="UP001234178"/>
    </source>
</evidence>
<dbReference type="InterPro" id="IPR016137">
    <property type="entry name" value="RGS"/>
</dbReference>
<dbReference type="PROSITE" id="PS50132">
    <property type="entry name" value="RGS"/>
    <property type="match status" value="1"/>
</dbReference>
<dbReference type="InterPro" id="IPR036305">
    <property type="entry name" value="RGS_sf"/>
</dbReference>
<gene>
    <name evidence="2" type="ORF">OUZ56_001643</name>
</gene>
<reference evidence="2 3" key="1">
    <citation type="journal article" date="2023" name="Nucleic Acids Res.">
        <title>The hologenome of Daphnia magna reveals possible DNA methylation and microbiome-mediated evolution of the host genome.</title>
        <authorList>
            <person name="Chaturvedi A."/>
            <person name="Li X."/>
            <person name="Dhandapani V."/>
            <person name="Marshall H."/>
            <person name="Kissane S."/>
            <person name="Cuenca-Cambronero M."/>
            <person name="Asole G."/>
            <person name="Calvet F."/>
            <person name="Ruiz-Romero M."/>
            <person name="Marangio P."/>
            <person name="Guigo R."/>
            <person name="Rago D."/>
            <person name="Mirbahai L."/>
            <person name="Eastwood N."/>
            <person name="Colbourne J.K."/>
            <person name="Zhou J."/>
            <person name="Mallon E."/>
            <person name="Orsini L."/>
        </authorList>
    </citation>
    <scope>NUCLEOTIDE SEQUENCE [LARGE SCALE GENOMIC DNA]</scope>
    <source>
        <strain evidence="2">LRV0_1</strain>
    </source>
</reference>
<proteinExistence type="predicted"/>
<keyword evidence="3" id="KW-1185">Reference proteome</keyword>
<dbReference type="InterPro" id="IPR024066">
    <property type="entry name" value="RGS_subdom1/3"/>
</dbReference>
<dbReference type="Proteomes" id="UP001234178">
    <property type="component" value="Unassembled WGS sequence"/>
</dbReference>
<comment type="caution">
    <text evidence="2">The sequence shown here is derived from an EMBL/GenBank/DDBJ whole genome shotgun (WGS) entry which is preliminary data.</text>
</comment>
<evidence type="ECO:0000259" key="1">
    <source>
        <dbReference type="PROSITE" id="PS50132"/>
    </source>
</evidence>
<accession>A0ABR0A3R0</accession>